<reference evidence="3" key="2">
    <citation type="submission" date="2019-06" db="EMBL/GenBank/DDBJ databases">
        <title>Genomics analysis of Aphanomyces spp. identifies a new class of oomycete effector associated with host adaptation.</title>
        <authorList>
            <person name="Gaulin E."/>
        </authorList>
    </citation>
    <scope>NUCLEOTIDE SEQUENCE</scope>
    <source>
        <strain evidence="3">CBS 578.67</strain>
    </source>
</reference>
<organism evidence="4 5">
    <name type="scientific">Aphanomyces stellatus</name>
    <dbReference type="NCBI Taxonomy" id="120398"/>
    <lineage>
        <taxon>Eukaryota</taxon>
        <taxon>Sar</taxon>
        <taxon>Stramenopiles</taxon>
        <taxon>Oomycota</taxon>
        <taxon>Saprolegniomycetes</taxon>
        <taxon>Saprolegniales</taxon>
        <taxon>Verrucalvaceae</taxon>
        <taxon>Aphanomyces</taxon>
    </lineage>
</organism>
<dbReference type="PANTHER" id="PTHR13568:SF9">
    <property type="entry name" value="TRANSMEMBRANE PROTEIN 203"/>
    <property type="match status" value="1"/>
</dbReference>
<dbReference type="InterPro" id="IPR019396">
    <property type="entry name" value="TM_Fragile-X-F-assoc"/>
</dbReference>
<gene>
    <name evidence="4" type="primary">Aste57867_10597</name>
    <name evidence="3" type="ORF">As57867_010557</name>
    <name evidence="4" type="ORF">ASTE57867_10597</name>
</gene>
<dbReference type="AlphaFoldDB" id="A0A485KQS6"/>
<feature type="region of interest" description="Disordered" evidence="1">
    <location>
        <begin position="203"/>
        <end position="226"/>
    </location>
</feature>
<dbReference type="EMBL" id="CAADRA010005240">
    <property type="protein sequence ID" value="VFT87469.1"/>
    <property type="molecule type" value="Genomic_DNA"/>
</dbReference>
<keyword evidence="2" id="KW-0472">Membrane</keyword>
<keyword evidence="2" id="KW-0812">Transmembrane</keyword>
<feature type="transmembrane region" description="Helical" evidence="2">
    <location>
        <begin position="349"/>
        <end position="369"/>
    </location>
</feature>
<evidence type="ECO:0000313" key="4">
    <source>
        <dbReference type="EMBL" id="VFT87469.1"/>
    </source>
</evidence>
<evidence type="ECO:0000313" key="3">
    <source>
        <dbReference type="EMBL" id="KAF0698808.1"/>
    </source>
</evidence>
<feature type="transmembrane region" description="Helical" evidence="2">
    <location>
        <begin position="94"/>
        <end position="115"/>
    </location>
</feature>
<keyword evidence="2" id="KW-1133">Transmembrane helix</keyword>
<reference evidence="4 5" key="1">
    <citation type="submission" date="2019-03" db="EMBL/GenBank/DDBJ databases">
        <authorList>
            <person name="Gaulin E."/>
            <person name="Dumas B."/>
        </authorList>
    </citation>
    <scope>NUCLEOTIDE SEQUENCE [LARGE SCALE GENOMIC DNA]</scope>
    <source>
        <strain evidence="4">CBS 568.67</strain>
    </source>
</reference>
<dbReference type="PANTHER" id="PTHR13568">
    <property type="entry name" value="FAM11A, B PROTEIN"/>
    <property type="match status" value="1"/>
</dbReference>
<name>A0A485KQS6_9STRA</name>
<evidence type="ECO:0000256" key="1">
    <source>
        <dbReference type="SAM" id="MobiDB-lite"/>
    </source>
</evidence>
<evidence type="ECO:0000256" key="2">
    <source>
        <dbReference type="SAM" id="Phobius"/>
    </source>
</evidence>
<dbReference type="Proteomes" id="UP000332933">
    <property type="component" value="Unassembled WGS sequence"/>
</dbReference>
<protein>
    <submittedName>
        <fullName evidence="4">Aste57867_10597 protein</fullName>
    </submittedName>
</protein>
<proteinExistence type="predicted"/>
<dbReference type="OrthoDB" id="72708at2759"/>
<feature type="transmembrane region" description="Helical" evidence="2">
    <location>
        <begin position="314"/>
        <end position="337"/>
    </location>
</feature>
<feature type="compositionally biased region" description="Basic and acidic residues" evidence="1">
    <location>
        <begin position="206"/>
        <end position="218"/>
    </location>
</feature>
<accession>A0A485KQS6</accession>
<feature type="transmembrane region" description="Helical" evidence="2">
    <location>
        <begin position="389"/>
        <end position="408"/>
    </location>
</feature>
<sequence>MSAHTLLRRQSSLVGHHGSGGGGVLPNMKRLPSLKPTPMVPLPSIVYWDDDDEDGEPQMNRLASSMHAFFGVDFRTWLPMTDFTYDLLYHDTMVPVFAAFVVVVGAPIVLFPVFLCLKIDGTISWTWTEALIPLWVINVVMYIYLPSLVYMYQVHPSSSSPSAPRSLRIAIPDDDIPPQTPLETLAESSASFHAMEAPPPISTIVRQDDNTTDQDEHAPSMPPPPAPTVTAAERALFRHVRSLLMGMCLVLTQLLVTLRLDGAIVHWRYVFVLAPLAIFYLLDSDKSYFVAWNKDCVVHVVQVLLVALKLDKSVAWPWAIVFFPTWLSLGLVLFVVMHAAAHTKRSPRTPLVVVVTINILQIVSALVYFLPYGLVAWRLDAAAASFSSFYIVLPWFLVVGAWGVIVLLDACAADRRRSIHSVVLNQVEYTSWYLVLPWDVSNILPLLLMASMPCLGLCAPHAFDDDGDVGGAPPLPPRTEAEVQARADDVALLTLTHTTTTTSRLRPPTQQQHP</sequence>
<evidence type="ECO:0000313" key="5">
    <source>
        <dbReference type="Proteomes" id="UP000332933"/>
    </source>
</evidence>
<feature type="transmembrane region" description="Helical" evidence="2">
    <location>
        <begin position="130"/>
        <end position="152"/>
    </location>
</feature>
<dbReference type="EMBL" id="VJMH01005219">
    <property type="protein sequence ID" value="KAF0698808.1"/>
    <property type="molecule type" value="Genomic_DNA"/>
</dbReference>
<keyword evidence="5" id="KW-1185">Reference proteome</keyword>
<feature type="transmembrane region" description="Helical" evidence="2">
    <location>
        <begin position="266"/>
        <end position="282"/>
    </location>
</feature>